<keyword evidence="3" id="KW-1185">Reference proteome</keyword>
<sequence length="113" mass="12372">MLVIVVENAPPRLRGRLAVWLLEVRAGVYVGSYGQRVREMIWGQVCAYIGEGNAVMAWAAPTDAGFAFDTCGSNRRVPVDFDGLRLVAFGPEAALPTQPGPMATPLSRRRKRE</sequence>
<proteinExistence type="predicted"/>
<feature type="region of interest" description="Disordered" evidence="1">
    <location>
        <begin position="93"/>
        <end position="113"/>
    </location>
</feature>
<dbReference type="Gene3D" id="3.30.70.240">
    <property type="match status" value="1"/>
</dbReference>
<evidence type="ECO:0000313" key="3">
    <source>
        <dbReference type="Proteomes" id="UP000427842"/>
    </source>
</evidence>
<dbReference type="Proteomes" id="UP000427842">
    <property type="component" value="Unassembled WGS sequence"/>
</dbReference>
<dbReference type="EMBL" id="QYAZ01000001">
    <property type="protein sequence ID" value="KAB8124931.1"/>
    <property type="molecule type" value="Genomic_DNA"/>
</dbReference>
<organism evidence="2 3">
    <name type="scientific">Komagataeibacter medellinensis</name>
    <dbReference type="NCBI Taxonomy" id="1177712"/>
    <lineage>
        <taxon>Bacteria</taxon>
        <taxon>Pseudomonadati</taxon>
        <taxon>Pseudomonadota</taxon>
        <taxon>Alphaproteobacteria</taxon>
        <taxon>Acetobacterales</taxon>
        <taxon>Acetobacteraceae</taxon>
        <taxon>Komagataeibacter</taxon>
    </lineage>
</organism>
<gene>
    <name evidence="2" type="ORF">D3W54_12815</name>
</gene>
<name>A0ABQ6VXL1_9PROT</name>
<evidence type="ECO:0000256" key="1">
    <source>
        <dbReference type="SAM" id="MobiDB-lite"/>
    </source>
</evidence>
<dbReference type="Pfam" id="PF09707">
    <property type="entry name" value="Cas_Cas2CT1978"/>
    <property type="match status" value="1"/>
</dbReference>
<dbReference type="InterPro" id="IPR010152">
    <property type="entry name" value="CRISPR-assoc_prot_Cas2_sub"/>
</dbReference>
<evidence type="ECO:0000313" key="2">
    <source>
        <dbReference type="EMBL" id="KAB8124931.1"/>
    </source>
</evidence>
<protein>
    <submittedName>
        <fullName evidence="2">Type I-E CRISPR-associated endoribonuclease Cas2</fullName>
    </submittedName>
</protein>
<dbReference type="RefSeq" id="WP_014104758.1">
    <property type="nucleotide sequence ID" value="NZ_QYAZ01000001.1"/>
</dbReference>
<accession>A0ABQ6VXL1</accession>
<reference evidence="2 3" key="1">
    <citation type="submission" date="2018-09" db="EMBL/GenBank/DDBJ databases">
        <title>Genome sequence and characterization of the bcs clusters for the production of nanocellulose from the low pH resistant strain Komagataeibacter medellinensis ID13488.</title>
        <authorList>
            <person name="Hernandez-Arriaga A.M."/>
            <person name="Del Cerro C."/>
            <person name="Urbina L."/>
            <person name="Eceiza A."/>
            <person name="Retegi A."/>
            <person name="Prieto M.A."/>
        </authorList>
    </citation>
    <scope>NUCLEOTIDE SEQUENCE [LARGE SCALE GENOMIC DNA]</scope>
    <source>
        <strain evidence="2 3">ID13488</strain>
    </source>
</reference>
<comment type="caution">
    <text evidence="2">The sequence shown here is derived from an EMBL/GenBank/DDBJ whole genome shotgun (WGS) entry which is preliminary data.</text>
</comment>
<dbReference type="NCBIfam" id="TIGR01873">
    <property type="entry name" value="cas_CT1978"/>
    <property type="match status" value="1"/>
</dbReference>